<comment type="similarity">
    <text evidence="7 8">Belongs to the pseudomonas-type ThrB family.</text>
</comment>
<evidence type="ECO:0000256" key="6">
    <source>
        <dbReference type="ARBA" id="ARBA00022840"/>
    </source>
</evidence>
<dbReference type="InterPro" id="IPR002575">
    <property type="entry name" value="Aminoglycoside_PTrfase"/>
</dbReference>
<accession>A0A1S7LIF8</accession>
<dbReference type="NCBIfam" id="TIGR00938">
    <property type="entry name" value="thrB_alt"/>
    <property type="match status" value="1"/>
</dbReference>
<dbReference type="GO" id="GO:0009088">
    <property type="term" value="P:threonine biosynthetic process"/>
    <property type="evidence" value="ECO:0007669"/>
    <property type="project" value="UniProtKB-UniRule"/>
</dbReference>
<dbReference type="Gene3D" id="3.30.200.20">
    <property type="entry name" value="Phosphorylase Kinase, domain 1"/>
    <property type="match status" value="1"/>
</dbReference>
<keyword evidence="6 8" id="KW-0067">ATP-binding</keyword>
<dbReference type="GO" id="GO:0004413">
    <property type="term" value="F:homoserine kinase activity"/>
    <property type="evidence" value="ECO:0007669"/>
    <property type="project" value="UniProtKB-UniRule"/>
</dbReference>
<dbReference type="InterPro" id="IPR005280">
    <property type="entry name" value="Homoserine_kinase_II"/>
</dbReference>
<keyword evidence="2 8" id="KW-0808">Transferase</keyword>
<evidence type="ECO:0000256" key="2">
    <source>
        <dbReference type="ARBA" id="ARBA00022679"/>
    </source>
</evidence>
<proteinExistence type="inferred from homology"/>
<feature type="domain" description="Aminoglycoside phosphotransferase" evidence="10">
    <location>
        <begin position="27"/>
        <end position="249"/>
    </location>
</feature>
<evidence type="ECO:0000256" key="4">
    <source>
        <dbReference type="ARBA" id="ARBA00022741"/>
    </source>
</evidence>
<keyword evidence="5 8" id="KW-0418">Kinase</keyword>
<dbReference type="PANTHER" id="PTHR21064">
    <property type="entry name" value="AMINOGLYCOSIDE PHOSPHOTRANSFERASE DOMAIN-CONTAINING PROTEIN-RELATED"/>
    <property type="match status" value="1"/>
</dbReference>
<sequence length="318" mass="36051">MSVYTQLSLNDLAPLLAIHDLGEAISLEGIAEGVVNTNYRLFTSRGRFILTLVERSRDDYLNWMLGLLSYCQSLGLPCPQPIVDHKGNPVHQIKQRPALLVTHLDGQSPQQPTPTQTAQTGRLLARLHHIATGFEHPRPNPLGPATWQQQLEQLTPLLIPEQADLLAKTLPRVEQELFNRADLPTGIGHGDLFPDNTLFDGEVLTGVIDFHYACTLPWIYDLAITLCAWGFDTQGDYQHKNFKALWRGYTEARSMQADERAMLPIAMQAAALRFSLSRLRDWHFPREGEQVMRKDPEPFLRMLNWLSSEEGIKELKDL</sequence>
<dbReference type="Pfam" id="PF01636">
    <property type="entry name" value="APH"/>
    <property type="match status" value="1"/>
</dbReference>
<dbReference type="Gene3D" id="3.90.1200.10">
    <property type="match status" value="1"/>
</dbReference>
<dbReference type="InterPro" id="IPR011009">
    <property type="entry name" value="Kinase-like_dom_sf"/>
</dbReference>
<evidence type="ECO:0000256" key="3">
    <source>
        <dbReference type="ARBA" id="ARBA00022697"/>
    </source>
</evidence>
<gene>
    <name evidence="8 11" type="primary">thrB</name>
    <name evidence="11" type="ORF">MAGMO_2553</name>
</gene>
<dbReference type="AlphaFoldDB" id="A0A1S7LIF8"/>
<comment type="pathway">
    <text evidence="8">Amino-acid biosynthesis; L-threonine biosynthesis; L-threonine from L-aspartate: step 4/5.</text>
</comment>
<protein>
    <recommendedName>
        <fullName evidence="8 9">Homoserine kinase</fullName>
        <shortName evidence="8">HK</shortName>
        <shortName evidence="8">HSK</shortName>
        <ecNumber evidence="8 9">2.7.1.39</ecNumber>
    </recommendedName>
</protein>
<comment type="catalytic activity">
    <reaction evidence="8">
        <text>L-homoserine + ATP = O-phospho-L-homoserine + ADP + H(+)</text>
        <dbReference type="Rhea" id="RHEA:13985"/>
        <dbReference type="ChEBI" id="CHEBI:15378"/>
        <dbReference type="ChEBI" id="CHEBI:30616"/>
        <dbReference type="ChEBI" id="CHEBI:57476"/>
        <dbReference type="ChEBI" id="CHEBI:57590"/>
        <dbReference type="ChEBI" id="CHEBI:456216"/>
        <dbReference type="EC" id="2.7.1.39"/>
    </reaction>
</comment>
<keyword evidence="4 8" id="KW-0547">Nucleotide-binding</keyword>
<dbReference type="SUPFAM" id="SSF56112">
    <property type="entry name" value="Protein kinase-like (PK-like)"/>
    <property type="match status" value="1"/>
</dbReference>
<dbReference type="GO" id="GO:0005524">
    <property type="term" value="F:ATP binding"/>
    <property type="evidence" value="ECO:0007669"/>
    <property type="project" value="UniProtKB-KW"/>
</dbReference>
<evidence type="ECO:0000256" key="5">
    <source>
        <dbReference type="ARBA" id="ARBA00022777"/>
    </source>
</evidence>
<reference evidence="11" key="1">
    <citation type="submission" date="2015-04" db="EMBL/GenBank/DDBJ databases">
        <authorList>
            <person name="Syromyatnikov M.Y."/>
            <person name="Popov V.N."/>
        </authorList>
    </citation>
    <scope>NUCLEOTIDE SEQUENCE</scope>
    <source>
        <strain evidence="11">MO-1</strain>
    </source>
</reference>
<keyword evidence="1 8" id="KW-0028">Amino-acid biosynthesis</keyword>
<dbReference type="EMBL" id="LO017727">
    <property type="protein sequence ID" value="CRH06710.1"/>
    <property type="molecule type" value="Genomic_DNA"/>
</dbReference>
<evidence type="ECO:0000256" key="7">
    <source>
        <dbReference type="ARBA" id="ARBA00038240"/>
    </source>
</evidence>
<dbReference type="PANTHER" id="PTHR21064:SF6">
    <property type="entry name" value="AMINOGLYCOSIDE PHOSPHOTRANSFERASE DOMAIN-CONTAINING PROTEIN"/>
    <property type="match status" value="1"/>
</dbReference>
<evidence type="ECO:0000259" key="10">
    <source>
        <dbReference type="Pfam" id="PF01636"/>
    </source>
</evidence>
<evidence type="ECO:0000256" key="1">
    <source>
        <dbReference type="ARBA" id="ARBA00022605"/>
    </source>
</evidence>
<dbReference type="HAMAP" id="MF_00301">
    <property type="entry name" value="Homoser_kinase_2"/>
    <property type="match status" value="1"/>
</dbReference>
<name>A0A1S7LIF8_MAGMO</name>
<dbReference type="InterPro" id="IPR050249">
    <property type="entry name" value="Pseudomonas-type_ThrB"/>
</dbReference>
<organism evidence="11">
    <name type="scientific">Magnetococcus massalia (strain MO-1)</name>
    <dbReference type="NCBI Taxonomy" id="451514"/>
    <lineage>
        <taxon>Bacteria</taxon>
        <taxon>Pseudomonadati</taxon>
        <taxon>Pseudomonadota</taxon>
        <taxon>Magnetococcia</taxon>
        <taxon>Magnetococcales</taxon>
        <taxon>Magnetococcaceae</taxon>
        <taxon>Magnetococcus</taxon>
    </lineage>
</organism>
<dbReference type="EC" id="2.7.1.39" evidence="8 9"/>
<evidence type="ECO:0000256" key="8">
    <source>
        <dbReference type="HAMAP-Rule" id="MF_00301"/>
    </source>
</evidence>
<dbReference type="NCBIfam" id="NF003558">
    <property type="entry name" value="PRK05231.1"/>
    <property type="match status" value="1"/>
</dbReference>
<dbReference type="CDD" id="cd05153">
    <property type="entry name" value="HomoserineK_II"/>
    <property type="match status" value="1"/>
</dbReference>
<evidence type="ECO:0000256" key="9">
    <source>
        <dbReference type="NCBIfam" id="TIGR00938"/>
    </source>
</evidence>
<evidence type="ECO:0000313" key="11">
    <source>
        <dbReference type="EMBL" id="CRH06710.1"/>
    </source>
</evidence>
<dbReference type="UniPathway" id="UPA00050">
    <property type="reaction ID" value="UER00064"/>
</dbReference>
<keyword evidence="3 8" id="KW-0791">Threonine biosynthesis</keyword>